<feature type="transmembrane region" description="Helical" evidence="2">
    <location>
        <begin position="116"/>
        <end position="136"/>
    </location>
</feature>
<dbReference type="HOGENOM" id="CLU_007711_0_0_1"/>
<dbReference type="VEuPathDB" id="FungiDB:FFUJ_05028"/>
<feature type="transmembrane region" description="Helical" evidence="2">
    <location>
        <begin position="143"/>
        <end position="162"/>
    </location>
</feature>
<reference evidence="4 5" key="1">
    <citation type="journal article" date="2013" name="PLoS Pathog.">
        <title>Deciphering the cryptic genome: genome-wide analyses of the rice pathogen Fusarium fujikuroi reveal complex regulation of secondary metabolism and novel metabolites.</title>
        <authorList>
            <person name="Wiemann P."/>
            <person name="Sieber C.M."/>
            <person name="von Bargen K.W."/>
            <person name="Studt L."/>
            <person name="Niehaus E.M."/>
            <person name="Espino J.J."/>
            <person name="Huss K."/>
            <person name="Michielse C.B."/>
            <person name="Albermann S."/>
            <person name="Wagner D."/>
            <person name="Bergner S.V."/>
            <person name="Connolly L.R."/>
            <person name="Fischer A."/>
            <person name="Reuter G."/>
            <person name="Kleigrewe K."/>
            <person name="Bald T."/>
            <person name="Wingfield B.D."/>
            <person name="Ophir R."/>
            <person name="Freeman S."/>
            <person name="Hippler M."/>
            <person name="Smith K.M."/>
            <person name="Brown D.W."/>
            <person name="Proctor R.H."/>
            <person name="Munsterkotter M."/>
            <person name="Freitag M."/>
            <person name="Humpf H.U."/>
            <person name="Guldener U."/>
            <person name="Tudzynski B."/>
        </authorList>
    </citation>
    <scope>NUCLEOTIDE SEQUENCE [LARGE SCALE GENOMIC DNA]</scope>
    <source>
        <strain evidence="5">CBS 195.34 / IMI 58289 / NRRL A-6831</strain>
    </source>
</reference>
<feature type="transmembrane region" description="Helical" evidence="2">
    <location>
        <begin position="737"/>
        <end position="756"/>
    </location>
</feature>
<evidence type="ECO:0000259" key="3">
    <source>
        <dbReference type="Pfam" id="PF10337"/>
    </source>
</evidence>
<feature type="domain" description="Putative ER transporter 6TM N-terminal" evidence="3">
    <location>
        <begin position="119"/>
        <end position="230"/>
    </location>
</feature>
<feature type="transmembrane region" description="Helical" evidence="2">
    <location>
        <begin position="174"/>
        <end position="192"/>
    </location>
</feature>
<keyword evidence="2" id="KW-0812">Transmembrane</keyword>
<feature type="transmembrane region" description="Helical" evidence="2">
    <location>
        <begin position="661"/>
        <end position="678"/>
    </location>
</feature>
<dbReference type="RefSeq" id="XP_023425892.1">
    <property type="nucleotide sequence ID" value="XM_023571615.1"/>
</dbReference>
<organism evidence="4 5">
    <name type="scientific">Gibberella fujikuroi (strain CBS 195.34 / IMI 58289 / NRRL A-6831)</name>
    <name type="common">Bakanae and foot rot disease fungus</name>
    <name type="synonym">Fusarium fujikuroi</name>
    <dbReference type="NCBI Taxonomy" id="1279085"/>
    <lineage>
        <taxon>Eukaryota</taxon>
        <taxon>Fungi</taxon>
        <taxon>Dikarya</taxon>
        <taxon>Ascomycota</taxon>
        <taxon>Pezizomycotina</taxon>
        <taxon>Sordariomycetes</taxon>
        <taxon>Hypocreomycetidae</taxon>
        <taxon>Hypocreales</taxon>
        <taxon>Nectriaceae</taxon>
        <taxon>Fusarium</taxon>
        <taxon>Fusarium fujikuroi species complex</taxon>
    </lineage>
</organism>
<feature type="region of interest" description="Disordered" evidence="1">
    <location>
        <begin position="567"/>
        <end position="637"/>
    </location>
</feature>
<accession>S0DMZ4</accession>
<evidence type="ECO:0000313" key="5">
    <source>
        <dbReference type="Proteomes" id="UP000016800"/>
    </source>
</evidence>
<feature type="transmembrane region" description="Helical" evidence="2">
    <location>
        <begin position="84"/>
        <end position="104"/>
    </location>
</feature>
<feature type="compositionally biased region" description="Basic and acidic residues" evidence="1">
    <location>
        <begin position="616"/>
        <end position="626"/>
    </location>
</feature>
<feature type="transmembrane region" description="Helical" evidence="2">
    <location>
        <begin position="684"/>
        <end position="705"/>
    </location>
</feature>
<evidence type="ECO:0000256" key="2">
    <source>
        <dbReference type="SAM" id="Phobius"/>
    </source>
</evidence>
<evidence type="ECO:0000313" key="4">
    <source>
        <dbReference type="EMBL" id="CCT63811.1"/>
    </source>
</evidence>
<dbReference type="STRING" id="1279085.S0DMZ4"/>
<sequence length="1181" mass="131902">MARSPIMKTVTKRLRELAIVLWVDTETNDLWKQIIKCSIASIGSVVAVMTPQAAAVLGPSTFLAPMATVFAHPGQRLGPMIETLLMMLLGTLFGLAWSIVALRLSMLATAQTTHETAHNAICAVFFTMAAFFHGYVRSASPRMFLFVTFFLIANIITLLGGYTSVSSEVITHTYYPMMVGGGISIVVNLSIFPELSSSYLGVSAIDALIETMDTVTRATHWFITPGADSEEDSTITALTMTNTVKSVPEKPKRKKGRFRKWLSQFPNPFKQSQHRYHMSTTPVGLTTIKSLIGNKGSLRARHTHCKAAQKEVNYEISVSALPLSSMKPLTTSYMSSLVQNTVNIIAACENKFIVLQNNDGTDDESDSDMSGPSGIKRMSTFDDYLQRVEESKPLREIEASSASLLESIIERIREPVQVFEGSLKEAVRLVIICVAYCYDVRRLPSGAPTPRGIHLQELDLRIDLFAEAIANFDASCSMELRRSGMDKSGYSTDFMPRMETFLISSFVLSLRQAAKYVLEMLRHVRQTVEQRQARNDRATIWFPKHVDIRQWLISGGESDGFVLPEAARKEVRRGKSTTGHKSKIKTKQSNKDTKTQPPKGKDEEKGIRFAEPVLQTREDRNTEQPQEKGQSQPQKRSKILKIRGMAADALEWTQDSEHIKYAFKLTIAILLLSWPAFVESQAGWYSSYRGIWAPMQLFLVFEVAIGTSFHVFFIRLCGVVAGSAFGFASALVGSKSLIAMVFFLIIGIMPSFYVQLGTRYVKAGMISTVTMVVVALCKLLAIISDILDILTVLAAVNGDEPAYHYFYKRLCAFIVGGTTALLIELILYPVRARDRLVESVAASVKQVQNMQAAMAVGLDEPIKPDFRNSDLNKRFRRATNKARGALAAAETFLPFSVTEPRLKGDFKPLVPVYKEIFYVLHQIIDRMENVVMLRREYGSSILEDLNPQVHAYRRNVAASIMLTLFTVYEAFITWTPLPQFIPSSRLAQLRLVNHVREILASKSGTQTPAGEPSSVFDENGELAAQVAYLITQKRFLSWNASTSGQMEIIEYLEELVQLVKILVGVNDFRSGLLKTPTLSNYRERKHLTRMPLSRMPTADSRMTGVPAEEVPTVESRASGLQRTQTIRASHTRRRNHRRDGNEKEAGSDGEEELPMSLQRVGTRLCEDAAAARRRKMSVSRA</sequence>
<feature type="compositionally biased region" description="Basic residues" evidence="1">
    <location>
        <begin position="570"/>
        <end position="588"/>
    </location>
</feature>
<dbReference type="GeneID" id="35398509"/>
<dbReference type="InterPro" id="IPR018823">
    <property type="entry name" value="ArAE_2_N"/>
</dbReference>
<dbReference type="PANTHER" id="PTHR37994:SF4">
    <property type="entry name" value="ER TRANSPORTER 6TM N-TERMINAL DOMAIN-CONTAINING PROTEIN-RELATED"/>
    <property type="match status" value="1"/>
</dbReference>
<feature type="transmembrane region" description="Helical" evidence="2">
    <location>
        <begin position="806"/>
        <end position="828"/>
    </location>
</feature>
<protein>
    <submittedName>
        <fullName evidence="4">Related to Lactobacillus putative histidine protein kinase SppK</fullName>
    </submittedName>
</protein>
<keyword evidence="2" id="KW-0472">Membrane</keyword>
<feature type="transmembrane region" description="Helical" evidence="2">
    <location>
        <begin position="956"/>
        <end position="977"/>
    </location>
</feature>
<keyword evidence="2" id="KW-1133">Transmembrane helix</keyword>
<dbReference type="Proteomes" id="UP000016800">
    <property type="component" value="Chromosome II"/>
</dbReference>
<evidence type="ECO:0000256" key="1">
    <source>
        <dbReference type="SAM" id="MobiDB-lite"/>
    </source>
</evidence>
<dbReference type="EMBL" id="HF679024">
    <property type="protein sequence ID" value="CCT63811.1"/>
    <property type="molecule type" value="Genomic_DNA"/>
</dbReference>
<dbReference type="PANTHER" id="PTHR37994">
    <property type="entry name" value="ARAE_2_N DOMAIN-CONTAINING PROTEIN-RELATED"/>
    <property type="match status" value="1"/>
</dbReference>
<keyword evidence="4" id="KW-0418">Kinase</keyword>
<feature type="transmembrane region" description="Helical" evidence="2">
    <location>
        <begin position="768"/>
        <end position="794"/>
    </location>
</feature>
<feature type="region of interest" description="Disordered" evidence="1">
    <location>
        <begin position="1096"/>
        <end position="1159"/>
    </location>
</feature>
<dbReference type="AlphaFoldDB" id="S0DMZ4"/>
<dbReference type="GO" id="GO:0016301">
    <property type="term" value="F:kinase activity"/>
    <property type="evidence" value="ECO:0007669"/>
    <property type="project" value="UniProtKB-KW"/>
</dbReference>
<keyword evidence="4" id="KW-0808">Transferase</keyword>
<dbReference type="Pfam" id="PF10337">
    <property type="entry name" value="ArAE_2_N"/>
    <property type="match status" value="2"/>
</dbReference>
<name>S0DMZ4_GIBF5</name>
<feature type="compositionally biased region" description="Basic and acidic residues" evidence="1">
    <location>
        <begin position="589"/>
        <end position="608"/>
    </location>
</feature>
<feature type="domain" description="Putative ER transporter 6TM N-terminal" evidence="3">
    <location>
        <begin position="31"/>
        <end position="113"/>
    </location>
</feature>
<gene>
    <name evidence="4" type="ORF">FFUJ_05028</name>
</gene>
<keyword evidence="5" id="KW-1185">Reference proteome</keyword>
<feature type="transmembrane region" description="Helical" evidence="2">
    <location>
        <begin position="712"/>
        <end position="731"/>
    </location>
</feature>
<proteinExistence type="predicted"/>